<gene>
    <name evidence="2" type="ORF">C1SCF055_LOCUS14545</name>
</gene>
<accession>A0A9P1C821</accession>
<evidence type="ECO:0000256" key="1">
    <source>
        <dbReference type="SAM" id="MobiDB-lite"/>
    </source>
</evidence>
<feature type="compositionally biased region" description="Basic and acidic residues" evidence="1">
    <location>
        <begin position="49"/>
        <end position="60"/>
    </location>
</feature>
<dbReference type="EMBL" id="CAMXCT030001147">
    <property type="protein sequence ID" value="CAL4774569.1"/>
    <property type="molecule type" value="Genomic_DNA"/>
</dbReference>
<evidence type="ECO:0000313" key="2">
    <source>
        <dbReference type="EMBL" id="CAI3987257.1"/>
    </source>
</evidence>
<reference evidence="2" key="1">
    <citation type="submission" date="2022-10" db="EMBL/GenBank/DDBJ databases">
        <authorList>
            <person name="Chen Y."/>
            <person name="Dougan E. K."/>
            <person name="Chan C."/>
            <person name="Rhodes N."/>
            <person name="Thang M."/>
        </authorList>
    </citation>
    <scope>NUCLEOTIDE SEQUENCE</scope>
</reference>
<comment type="caution">
    <text evidence="2">The sequence shown here is derived from an EMBL/GenBank/DDBJ whole genome shotgun (WGS) entry which is preliminary data.</text>
</comment>
<name>A0A9P1C821_9DINO</name>
<proteinExistence type="predicted"/>
<feature type="region of interest" description="Disordered" evidence="1">
    <location>
        <begin position="45"/>
        <end position="104"/>
    </location>
</feature>
<dbReference type="EMBL" id="CAMXCT020001147">
    <property type="protein sequence ID" value="CAL1140632.1"/>
    <property type="molecule type" value="Genomic_DNA"/>
</dbReference>
<sequence>MALLNYEDFSQMVVEIVGRRLLLGRHSSCEEDKLTFVEIELFDEGSEGSEGKGPEKEACRLSRCSESGRQEPYTPPRPLRLRGHKGCSLSSPKAPPPSVPPSVRPRASLYGIQIGYARSLRSMPSGREKGGQSGAQLEFHLEIDSAGLSFRDFTALGGQGLFCNFEQAFTALIFCEEKTLQQGFEAEKLRGAKYSSASLQHVRFAVRLGRCSPDSLAEVKRSECGSLRKELPEAPRNAGCDAPRFIMVTMVQVCRVRQPCCEAATAVSNASSSKSENNLRIFCEEKTLQQGFEAEKLRGAKYSSASLQHVRFAVRLGRCSPDSLAEVKRSECGSLRKELPEAPRNAGCDAPRFIMVTMVQVCRVRQPCCEAATAVSNASSSKSENNLRIFCEEKTLQQGFEAQPLVWAERLETEPKQVKPRQRHGCTLKSKLPYGHGACGSGGHHLTITSAEKALRKGKSRADV</sequence>
<protein>
    <submittedName>
        <fullName evidence="2">Uncharacterized protein</fullName>
    </submittedName>
</protein>
<dbReference type="Proteomes" id="UP001152797">
    <property type="component" value="Unassembled WGS sequence"/>
</dbReference>
<dbReference type="AlphaFoldDB" id="A0A9P1C821"/>
<organism evidence="2">
    <name type="scientific">Cladocopium goreaui</name>
    <dbReference type="NCBI Taxonomy" id="2562237"/>
    <lineage>
        <taxon>Eukaryota</taxon>
        <taxon>Sar</taxon>
        <taxon>Alveolata</taxon>
        <taxon>Dinophyceae</taxon>
        <taxon>Suessiales</taxon>
        <taxon>Symbiodiniaceae</taxon>
        <taxon>Cladocopium</taxon>
    </lineage>
</organism>
<evidence type="ECO:0000313" key="4">
    <source>
        <dbReference type="Proteomes" id="UP001152797"/>
    </source>
</evidence>
<keyword evidence="4" id="KW-1185">Reference proteome</keyword>
<evidence type="ECO:0000313" key="3">
    <source>
        <dbReference type="EMBL" id="CAL4774569.1"/>
    </source>
</evidence>
<feature type="compositionally biased region" description="Pro residues" evidence="1">
    <location>
        <begin position="93"/>
        <end position="103"/>
    </location>
</feature>
<dbReference type="EMBL" id="CAMXCT010001147">
    <property type="protein sequence ID" value="CAI3987257.1"/>
    <property type="molecule type" value="Genomic_DNA"/>
</dbReference>
<reference evidence="3 4" key="2">
    <citation type="submission" date="2024-05" db="EMBL/GenBank/DDBJ databases">
        <authorList>
            <person name="Chen Y."/>
            <person name="Shah S."/>
            <person name="Dougan E. K."/>
            <person name="Thang M."/>
            <person name="Chan C."/>
        </authorList>
    </citation>
    <scope>NUCLEOTIDE SEQUENCE [LARGE SCALE GENOMIC DNA]</scope>
</reference>